<organism evidence="1 2">
    <name type="scientific">Symbiodinium necroappetens</name>
    <dbReference type="NCBI Taxonomy" id="1628268"/>
    <lineage>
        <taxon>Eukaryota</taxon>
        <taxon>Sar</taxon>
        <taxon>Alveolata</taxon>
        <taxon>Dinophyceae</taxon>
        <taxon>Suessiales</taxon>
        <taxon>Symbiodiniaceae</taxon>
        <taxon>Symbiodinium</taxon>
    </lineage>
</organism>
<dbReference type="EMBL" id="CAJNJA010029631">
    <property type="protein sequence ID" value="CAE7632112.1"/>
    <property type="molecule type" value="Genomic_DNA"/>
</dbReference>
<comment type="caution">
    <text evidence="1">The sequence shown here is derived from an EMBL/GenBank/DDBJ whole genome shotgun (WGS) entry which is preliminary data.</text>
</comment>
<name>A0A812VM32_9DINO</name>
<keyword evidence="2" id="KW-1185">Reference proteome</keyword>
<dbReference type="Proteomes" id="UP000601435">
    <property type="component" value="Unassembled WGS sequence"/>
</dbReference>
<protein>
    <submittedName>
        <fullName evidence="1">GST1 protein</fullName>
    </submittedName>
</protein>
<gene>
    <name evidence="1" type="primary">GST1</name>
    <name evidence="1" type="ORF">SNEC2469_LOCUS17815</name>
</gene>
<reference evidence="1" key="1">
    <citation type="submission" date="2021-02" db="EMBL/GenBank/DDBJ databases">
        <authorList>
            <person name="Dougan E. K."/>
            <person name="Rhodes N."/>
            <person name="Thang M."/>
            <person name="Chan C."/>
        </authorList>
    </citation>
    <scope>NUCLEOTIDE SEQUENCE</scope>
</reference>
<proteinExistence type="predicted"/>
<evidence type="ECO:0000313" key="2">
    <source>
        <dbReference type="Proteomes" id="UP000601435"/>
    </source>
</evidence>
<sequence length="449" mass="48709">MALLGPAAVQMVAELLMKLQSQKEVCLEAVTSLTRLWLILLQPWKAPRLYAWYLTLRPTEPRLEPPQPSTTKTTRPVDVALLGLEPETTGEPPVPLVPKEALEELQSSVSAGTRFAAAAGLTSAGLAMAASTAATSQLVPGEGDPSSWRNYVRGFQGTYLLLEAILCTPLHAELCLELVRHGAGWDRNDSIFANVGLTAARPSSAGNWGNSPSPTAAQLLRQRHAIQALKALGQTLLAFDGQLLQILQKLPPDSGQWLAERGIPLESPMLPIFEDNNIRPQLMRAVSITWAALLSAASVVELQPLLAAVSRQLQHASLWVPGRFPALEDTNKHRPFAQQVLQELGQGSSLASSSPPRAPSAPVAAQPAAATLPSVEFTGSEWQRPLRGGEFEPFLCLSYWLANAIDQALGRPPLRTGCGPVPQTEWPRMFANWKLTICVNLILFLALWW</sequence>
<dbReference type="OrthoDB" id="430581at2759"/>
<evidence type="ECO:0000313" key="1">
    <source>
        <dbReference type="EMBL" id="CAE7632112.1"/>
    </source>
</evidence>
<dbReference type="AlphaFoldDB" id="A0A812VM32"/>
<accession>A0A812VM32</accession>